<proteinExistence type="predicted"/>
<comment type="caution">
    <text evidence="2">The sequence shown here is derived from an EMBL/GenBank/DDBJ whole genome shotgun (WGS) entry which is preliminary data.</text>
</comment>
<keyword evidence="3" id="KW-1185">Reference proteome</keyword>
<feature type="region of interest" description="Disordered" evidence="1">
    <location>
        <begin position="1"/>
        <end position="77"/>
    </location>
</feature>
<evidence type="ECO:0000313" key="3">
    <source>
        <dbReference type="Proteomes" id="UP001396334"/>
    </source>
</evidence>
<dbReference type="EMBL" id="JBBPBN010000009">
    <property type="protein sequence ID" value="KAK9031969.1"/>
    <property type="molecule type" value="Genomic_DNA"/>
</dbReference>
<evidence type="ECO:0000256" key="1">
    <source>
        <dbReference type="SAM" id="MobiDB-lite"/>
    </source>
</evidence>
<sequence length="126" mass="14492">MYISLSSDDSHASQGFPRDDINNPNSSHHCHQLLHQYTHQAHQQHPQVHQQHTQQAPAQQLPSDTAHHPPGAPAAAHSTPKVHNRCCIVRHPFFTLCASWPKFQQRWFSKATIYVMEYTLFVHSFI</sequence>
<gene>
    <name evidence="2" type="ORF">V6N11_056254</name>
</gene>
<organism evidence="2 3">
    <name type="scientific">Hibiscus sabdariffa</name>
    <name type="common">roselle</name>
    <dbReference type="NCBI Taxonomy" id="183260"/>
    <lineage>
        <taxon>Eukaryota</taxon>
        <taxon>Viridiplantae</taxon>
        <taxon>Streptophyta</taxon>
        <taxon>Embryophyta</taxon>
        <taxon>Tracheophyta</taxon>
        <taxon>Spermatophyta</taxon>
        <taxon>Magnoliopsida</taxon>
        <taxon>eudicotyledons</taxon>
        <taxon>Gunneridae</taxon>
        <taxon>Pentapetalae</taxon>
        <taxon>rosids</taxon>
        <taxon>malvids</taxon>
        <taxon>Malvales</taxon>
        <taxon>Malvaceae</taxon>
        <taxon>Malvoideae</taxon>
        <taxon>Hibiscus</taxon>
    </lineage>
</organism>
<protein>
    <submittedName>
        <fullName evidence="2">Uncharacterized protein</fullName>
    </submittedName>
</protein>
<feature type="compositionally biased region" description="Low complexity" evidence="1">
    <location>
        <begin position="38"/>
        <end position="60"/>
    </location>
</feature>
<dbReference type="Proteomes" id="UP001396334">
    <property type="component" value="Unassembled WGS sequence"/>
</dbReference>
<evidence type="ECO:0000313" key="2">
    <source>
        <dbReference type="EMBL" id="KAK9031969.1"/>
    </source>
</evidence>
<name>A0ABR2T3W9_9ROSI</name>
<accession>A0ABR2T3W9</accession>
<reference evidence="2 3" key="1">
    <citation type="journal article" date="2024" name="G3 (Bethesda)">
        <title>Genome assembly of Hibiscus sabdariffa L. provides insights into metabolisms of medicinal natural products.</title>
        <authorList>
            <person name="Kim T."/>
        </authorList>
    </citation>
    <scope>NUCLEOTIDE SEQUENCE [LARGE SCALE GENOMIC DNA]</scope>
    <source>
        <strain evidence="2">TK-2024</strain>
        <tissue evidence="2">Old leaves</tissue>
    </source>
</reference>